<dbReference type="SUPFAM" id="SSF46689">
    <property type="entry name" value="Homeodomain-like"/>
    <property type="match status" value="1"/>
</dbReference>
<dbReference type="PROSITE" id="PS50977">
    <property type="entry name" value="HTH_TETR_2"/>
    <property type="match status" value="1"/>
</dbReference>
<dbReference type="InterPro" id="IPR009057">
    <property type="entry name" value="Homeodomain-like_sf"/>
</dbReference>
<dbReference type="InterPro" id="IPR036271">
    <property type="entry name" value="Tet_transcr_reg_TetR-rel_C_sf"/>
</dbReference>
<dbReference type="PANTHER" id="PTHR47506">
    <property type="entry name" value="TRANSCRIPTIONAL REGULATORY PROTEIN"/>
    <property type="match status" value="1"/>
</dbReference>
<dbReference type="EMBL" id="JBHSAX010000003">
    <property type="protein sequence ID" value="MFC3960993.1"/>
    <property type="molecule type" value="Genomic_DNA"/>
</dbReference>
<sequence>MGSKGAETRQRMVAATLASIERRGYYGAGLNQILADSGTPRGSLYFHFPGGKDELVAEAVRRAAAVVESVLADVDPSDPVGAVAAVLGAFGDRLEESGWECGCPIAAVALEVSGTHDPIQRACAEVFARWTESIRLGLVAAGRDDADDLASALLALIEGALLLAQAQRSRVPLERALRTARVLLG</sequence>
<evidence type="ECO:0000256" key="3">
    <source>
        <dbReference type="ARBA" id="ARBA00023163"/>
    </source>
</evidence>
<evidence type="ECO:0000256" key="2">
    <source>
        <dbReference type="ARBA" id="ARBA00023125"/>
    </source>
</evidence>
<accession>A0ABV8DMD7</accession>
<keyword evidence="1" id="KW-0805">Transcription regulation</keyword>
<dbReference type="Pfam" id="PF21993">
    <property type="entry name" value="TetR_C_13_2"/>
    <property type="match status" value="1"/>
</dbReference>
<evidence type="ECO:0000256" key="4">
    <source>
        <dbReference type="PROSITE-ProRule" id="PRU00335"/>
    </source>
</evidence>
<feature type="domain" description="HTH tetR-type" evidence="5">
    <location>
        <begin position="6"/>
        <end position="66"/>
    </location>
</feature>
<keyword evidence="7" id="KW-1185">Reference proteome</keyword>
<comment type="caution">
    <text evidence="6">The sequence shown here is derived from an EMBL/GenBank/DDBJ whole genome shotgun (WGS) entry which is preliminary data.</text>
</comment>
<evidence type="ECO:0000259" key="5">
    <source>
        <dbReference type="PROSITE" id="PS50977"/>
    </source>
</evidence>
<gene>
    <name evidence="6" type="ORF">ACFO0B_03210</name>
</gene>
<dbReference type="Pfam" id="PF00440">
    <property type="entry name" value="TetR_N"/>
    <property type="match status" value="1"/>
</dbReference>
<dbReference type="Gene3D" id="1.10.357.10">
    <property type="entry name" value="Tetracycline Repressor, domain 2"/>
    <property type="match status" value="1"/>
</dbReference>
<dbReference type="PANTHER" id="PTHR47506:SF3">
    <property type="entry name" value="HTH-TYPE TRANSCRIPTIONAL REGULATOR LMRA"/>
    <property type="match status" value="1"/>
</dbReference>
<dbReference type="RefSeq" id="WP_378610756.1">
    <property type="nucleotide sequence ID" value="NZ_JBHSAX010000003.1"/>
</dbReference>
<dbReference type="Proteomes" id="UP001595696">
    <property type="component" value="Unassembled WGS sequence"/>
</dbReference>
<proteinExistence type="predicted"/>
<organism evidence="6 7">
    <name type="scientific">Nocardia jiangsuensis</name>
    <dbReference type="NCBI Taxonomy" id="1691563"/>
    <lineage>
        <taxon>Bacteria</taxon>
        <taxon>Bacillati</taxon>
        <taxon>Actinomycetota</taxon>
        <taxon>Actinomycetes</taxon>
        <taxon>Mycobacteriales</taxon>
        <taxon>Nocardiaceae</taxon>
        <taxon>Nocardia</taxon>
    </lineage>
</organism>
<evidence type="ECO:0000256" key="1">
    <source>
        <dbReference type="ARBA" id="ARBA00023015"/>
    </source>
</evidence>
<feature type="DNA-binding region" description="H-T-H motif" evidence="4">
    <location>
        <begin position="29"/>
        <end position="48"/>
    </location>
</feature>
<reference evidence="7" key="1">
    <citation type="journal article" date="2019" name="Int. J. Syst. Evol. Microbiol.">
        <title>The Global Catalogue of Microorganisms (GCM) 10K type strain sequencing project: providing services to taxonomists for standard genome sequencing and annotation.</title>
        <authorList>
            <consortium name="The Broad Institute Genomics Platform"/>
            <consortium name="The Broad Institute Genome Sequencing Center for Infectious Disease"/>
            <person name="Wu L."/>
            <person name="Ma J."/>
        </authorList>
    </citation>
    <scope>NUCLEOTIDE SEQUENCE [LARGE SCALE GENOMIC DNA]</scope>
    <source>
        <strain evidence="7">CGMCC 4.7330</strain>
    </source>
</reference>
<keyword evidence="2 4" id="KW-0238">DNA-binding</keyword>
<evidence type="ECO:0000313" key="7">
    <source>
        <dbReference type="Proteomes" id="UP001595696"/>
    </source>
</evidence>
<dbReference type="SUPFAM" id="SSF48498">
    <property type="entry name" value="Tetracyclin repressor-like, C-terminal domain"/>
    <property type="match status" value="1"/>
</dbReference>
<keyword evidence="3" id="KW-0804">Transcription</keyword>
<dbReference type="InterPro" id="IPR001647">
    <property type="entry name" value="HTH_TetR"/>
</dbReference>
<protein>
    <submittedName>
        <fullName evidence="6">TetR/AcrR family transcriptional regulator</fullName>
    </submittedName>
</protein>
<dbReference type="InterPro" id="IPR054156">
    <property type="entry name" value="YxaF_TetR_C"/>
</dbReference>
<name>A0ABV8DMD7_9NOCA</name>
<evidence type="ECO:0000313" key="6">
    <source>
        <dbReference type="EMBL" id="MFC3960993.1"/>
    </source>
</evidence>